<evidence type="ECO:0000256" key="6">
    <source>
        <dbReference type="SAM" id="Phobius"/>
    </source>
</evidence>
<evidence type="ECO:0000256" key="5">
    <source>
        <dbReference type="ARBA" id="ARBA00023136"/>
    </source>
</evidence>
<feature type="transmembrane region" description="Helical" evidence="6">
    <location>
        <begin position="79"/>
        <end position="100"/>
    </location>
</feature>
<keyword evidence="5 6" id="KW-0472">Membrane</keyword>
<evidence type="ECO:0008006" key="8">
    <source>
        <dbReference type="Google" id="ProtNLM"/>
    </source>
</evidence>
<feature type="transmembrane region" description="Helical" evidence="6">
    <location>
        <begin position="175"/>
        <end position="197"/>
    </location>
</feature>
<keyword evidence="4 6" id="KW-1133">Transmembrane helix</keyword>
<dbReference type="Pfam" id="PF01758">
    <property type="entry name" value="SBF"/>
    <property type="match status" value="1"/>
</dbReference>
<dbReference type="AlphaFoldDB" id="A0A7S3LPV0"/>
<sequence length="354" mass="38273">MSRVSEMAKVVAVQAYRWLQDNSTETGPFGATPEQVDLSEKIARLVQLVVIISLLTYMTGVGMALDIERFKQAWKTPTPALVGLFCQIVINPFMIIGLISALGSDFNVETKVMALLIAASPGGNGSALLTYLAYGHLETSIAMTLVSTVLAFGTLPLFVYLGTKVFFPEAAGLDINFIAVVGATASASLPPLFGIWLQGKLTEKNRERVKNWGIGLGIFFTFMAAALTILDPVFRLGIQTLGREVVVMAVVFNAAALAMGYAVAYVFCLRRNERRTVSFEVAVQNLSIPLAVVNLSFGSGGQAALFTPFLGVYIVTGGILNYSCMLVWRYIFPIERLEDDAKLDTSNAVTILEA</sequence>
<dbReference type="Gene3D" id="1.20.1530.20">
    <property type="match status" value="1"/>
</dbReference>
<evidence type="ECO:0000256" key="1">
    <source>
        <dbReference type="ARBA" id="ARBA00004141"/>
    </source>
</evidence>
<evidence type="ECO:0000256" key="4">
    <source>
        <dbReference type="ARBA" id="ARBA00022989"/>
    </source>
</evidence>
<comment type="subcellular location">
    <subcellularLocation>
        <location evidence="1">Membrane</location>
        <topology evidence="1">Multi-pass membrane protein</topology>
    </subcellularLocation>
</comment>
<proteinExistence type="inferred from homology"/>
<feature type="transmembrane region" description="Helical" evidence="6">
    <location>
        <begin position="209"/>
        <end position="230"/>
    </location>
</feature>
<dbReference type="EMBL" id="HBIN01010458">
    <property type="protein sequence ID" value="CAE0437562.1"/>
    <property type="molecule type" value="Transcribed_RNA"/>
</dbReference>
<feature type="transmembrane region" description="Helical" evidence="6">
    <location>
        <begin position="303"/>
        <end position="328"/>
    </location>
</feature>
<dbReference type="InterPro" id="IPR038770">
    <property type="entry name" value="Na+/solute_symporter_sf"/>
</dbReference>
<reference evidence="7" key="1">
    <citation type="submission" date="2021-01" db="EMBL/GenBank/DDBJ databases">
        <authorList>
            <person name="Corre E."/>
            <person name="Pelletier E."/>
            <person name="Niang G."/>
            <person name="Scheremetjew M."/>
            <person name="Finn R."/>
            <person name="Kale V."/>
            <person name="Holt S."/>
            <person name="Cochrane G."/>
            <person name="Meng A."/>
            <person name="Brown T."/>
            <person name="Cohen L."/>
        </authorList>
    </citation>
    <scope>NUCLEOTIDE SEQUENCE</scope>
    <source>
        <strain evidence="7">GSBS06</strain>
    </source>
</reference>
<protein>
    <recommendedName>
        <fullName evidence="8">Bile acid:sodium symporter</fullName>
    </recommendedName>
</protein>
<feature type="transmembrane region" description="Helical" evidence="6">
    <location>
        <begin position="245"/>
        <end position="267"/>
    </location>
</feature>
<dbReference type="InterPro" id="IPR002657">
    <property type="entry name" value="BilAc:Na_symport/Acr3"/>
</dbReference>
<evidence type="ECO:0000256" key="2">
    <source>
        <dbReference type="ARBA" id="ARBA00006528"/>
    </source>
</evidence>
<gene>
    <name evidence="7" type="ORF">ASTO00021_LOCUS7819</name>
</gene>
<comment type="similarity">
    <text evidence="2">Belongs to the bile acid:sodium symporter (BASS) (TC 2.A.28) family.</text>
</comment>
<feature type="transmembrane region" description="Helical" evidence="6">
    <location>
        <begin position="112"/>
        <end position="134"/>
    </location>
</feature>
<dbReference type="PANTHER" id="PTHR10361:SF28">
    <property type="entry name" value="P3 PROTEIN-RELATED"/>
    <property type="match status" value="1"/>
</dbReference>
<name>A0A7S3LPV0_9STRA</name>
<feature type="transmembrane region" description="Helical" evidence="6">
    <location>
        <begin position="279"/>
        <end position="297"/>
    </location>
</feature>
<evidence type="ECO:0000256" key="3">
    <source>
        <dbReference type="ARBA" id="ARBA00022692"/>
    </source>
</evidence>
<dbReference type="GO" id="GO:0016020">
    <property type="term" value="C:membrane"/>
    <property type="evidence" value="ECO:0007669"/>
    <property type="project" value="UniProtKB-SubCell"/>
</dbReference>
<dbReference type="InterPro" id="IPR004710">
    <property type="entry name" value="Bilac:Na_transpt"/>
</dbReference>
<organism evidence="7">
    <name type="scientific">Aplanochytrium stocchinoi</name>
    <dbReference type="NCBI Taxonomy" id="215587"/>
    <lineage>
        <taxon>Eukaryota</taxon>
        <taxon>Sar</taxon>
        <taxon>Stramenopiles</taxon>
        <taxon>Bigyra</taxon>
        <taxon>Labyrinthulomycetes</taxon>
        <taxon>Thraustochytrida</taxon>
        <taxon>Thraustochytriidae</taxon>
        <taxon>Aplanochytrium</taxon>
    </lineage>
</organism>
<keyword evidence="3 6" id="KW-0812">Transmembrane</keyword>
<feature type="transmembrane region" description="Helical" evidence="6">
    <location>
        <begin position="45"/>
        <end position="67"/>
    </location>
</feature>
<evidence type="ECO:0000313" key="7">
    <source>
        <dbReference type="EMBL" id="CAE0437562.1"/>
    </source>
</evidence>
<feature type="transmembrane region" description="Helical" evidence="6">
    <location>
        <begin position="141"/>
        <end position="163"/>
    </location>
</feature>
<dbReference type="PANTHER" id="PTHR10361">
    <property type="entry name" value="SODIUM-BILE ACID COTRANSPORTER"/>
    <property type="match status" value="1"/>
</dbReference>
<accession>A0A7S3LPV0</accession>